<sequence>MRGVALERRKVIAAGVGAGLAVLPVGWVLRRAAGGTEEDWRTDAAPLEQAFPLLGPLTDARWVSSRDDDRSLPSPELAISGFARLAPGRLSGLTAAHAFVPGEPVDDFSSWFEKPLRGAGPKDPQWVRSPELDRADGGRSTRLWFDRRSDTVRFRALNPYG</sequence>
<name>A0A2K8P7Y7_STRLA</name>
<gene>
    <name evidence="1" type="ORF">SLAV_04775</name>
</gene>
<keyword evidence="2" id="KW-1185">Reference proteome</keyword>
<dbReference type="Proteomes" id="UP000231791">
    <property type="component" value="Chromosome"/>
</dbReference>
<evidence type="ECO:0000313" key="1">
    <source>
        <dbReference type="EMBL" id="ATZ22861.1"/>
    </source>
</evidence>
<reference evidence="1 2" key="1">
    <citation type="submission" date="2017-11" db="EMBL/GenBank/DDBJ databases">
        <title>Complete genome sequence of Streptomyces lavendulae subsp. lavendulae CCM 3239 (formerly 'Streptomyces aureofaciens CCM 3239'), the producer of the angucycline-type antibiotic auricin.</title>
        <authorList>
            <person name="Busche T."/>
            <person name="Novakova R."/>
            <person name="Al'Dilaimi A."/>
            <person name="Homerova D."/>
            <person name="Feckova L."/>
            <person name="Rezuchova B."/>
            <person name="Mingyar E."/>
            <person name="Csolleiova D."/>
            <person name="Bekeova C."/>
            <person name="Winkler A."/>
            <person name="Sevcikova B."/>
            <person name="Kalinowski J."/>
            <person name="Kormanec J."/>
            <person name="Ruckert C."/>
        </authorList>
    </citation>
    <scope>NUCLEOTIDE SEQUENCE [LARGE SCALE GENOMIC DNA]</scope>
    <source>
        <strain evidence="1 2">CCM 3239</strain>
    </source>
</reference>
<protein>
    <submittedName>
        <fullName evidence="1">Uncharacterized protein</fullName>
    </submittedName>
</protein>
<organism evidence="1 2">
    <name type="scientific">Streptomyces lavendulae subsp. lavendulae</name>
    <dbReference type="NCBI Taxonomy" id="58340"/>
    <lineage>
        <taxon>Bacteria</taxon>
        <taxon>Bacillati</taxon>
        <taxon>Actinomycetota</taxon>
        <taxon>Actinomycetes</taxon>
        <taxon>Kitasatosporales</taxon>
        <taxon>Streptomycetaceae</taxon>
        <taxon>Streptomyces</taxon>
    </lineage>
</organism>
<evidence type="ECO:0000313" key="2">
    <source>
        <dbReference type="Proteomes" id="UP000231791"/>
    </source>
</evidence>
<dbReference type="AlphaFoldDB" id="A0A2K8P7Y7"/>
<proteinExistence type="predicted"/>
<dbReference type="KEGG" id="slx:SLAV_04775"/>
<dbReference type="EMBL" id="CP024985">
    <property type="protein sequence ID" value="ATZ22861.1"/>
    <property type="molecule type" value="Genomic_DNA"/>
</dbReference>
<accession>A0A2K8P7Y7</accession>